<dbReference type="PROSITE" id="PS50021">
    <property type="entry name" value="CH"/>
    <property type="match status" value="1"/>
</dbReference>
<keyword evidence="1" id="KW-0597">Phosphoprotein</keyword>
<dbReference type="EMBL" id="CAJNOI010000059">
    <property type="protein sequence ID" value="CAF0968204.1"/>
    <property type="molecule type" value="Genomic_DNA"/>
</dbReference>
<evidence type="ECO:0000256" key="2">
    <source>
        <dbReference type="ARBA" id="ARBA00023054"/>
    </source>
</evidence>
<dbReference type="OrthoDB" id="10017054at2759"/>
<reference evidence="6" key="1">
    <citation type="submission" date="2021-02" db="EMBL/GenBank/DDBJ databases">
        <authorList>
            <person name="Nowell W R."/>
        </authorList>
    </citation>
    <scope>NUCLEOTIDE SEQUENCE</scope>
</reference>
<dbReference type="PANTHER" id="PTHR23167:SF88">
    <property type="entry name" value="CALPONIN-HOMOLOGY (CH) DOMAIN-CONTAINING PROTEIN"/>
    <property type="match status" value="1"/>
</dbReference>
<dbReference type="EMBL" id="CAJNOM010000122">
    <property type="protein sequence ID" value="CAF1091790.1"/>
    <property type="molecule type" value="Genomic_DNA"/>
</dbReference>
<dbReference type="Pfam" id="PF00307">
    <property type="entry name" value="CH"/>
    <property type="match status" value="1"/>
</dbReference>
<dbReference type="SUPFAM" id="SSF47576">
    <property type="entry name" value="Calponin-homology domain, CH-domain"/>
    <property type="match status" value="1"/>
</dbReference>
<dbReference type="PANTHER" id="PTHR23167">
    <property type="entry name" value="CALPONIN HOMOLOGY DOMAIN-CONTAINING PROTEIN DDB_G0272472-RELATED"/>
    <property type="match status" value="1"/>
</dbReference>
<dbReference type="SMART" id="SM00033">
    <property type="entry name" value="CH"/>
    <property type="match status" value="1"/>
</dbReference>
<name>A0A814EDY3_9BILA</name>
<protein>
    <recommendedName>
        <fullName evidence="5">Calponin-homology (CH) domain-containing protein</fullName>
    </recommendedName>
</protein>
<organism evidence="6 9">
    <name type="scientific">Adineta steineri</name>
    <dbReference type="NCBI Taxonomy" id="433720"/>
    <lineage>
        <taxon>Eukaryota</taxon>
        <taxon>Metazoa</taxon>
        <taxon>Spiralia</taxon>
        <taxon>Gnathifera</taxon>
        <taxon>Rotifera</taxon>
        <taxon>Eurotatoria</taxon>
        <taxon>Bdelloidea</taxon>
        <taxon>Adinetida</taxon>
        <taxon>Adinetidae</taxon>
        <taxon>Adineta</taxon>
    </lineage>
</organism>
<dbReference type="FunFam" id="1.10.418.10:FF:000009">
    <property type="entry name" value="smoothelin isoform X2"/>
    <property type="match status" value="1"/>
</dbReference>
<dbReference type="InterPro" id="IPR050540">
    <property type="entry name" value="F-actin_Monoox_Mical"/>
</dbReference>
<evidence type="ECO:0000256" key="3">
    <source>
        <dbReference type="ARBA" id="ARBA00061655"/>
    </source>
</evidence>
<keyword evidence="8" id="KW-1185">Reference proteome</keyword>
<dbReference type="InterPro" id="IPR001715">
    <property type="entry name" value="CH_dom"/>
</dbReference>
<evidence type="ECO:0000259" key="5">
    <source>
        <dbReference type="PROSITE" id="PS50021"/>
    </source>
</evidence>
<dbReference type="Proteomes" id="UP000663877">
    <property type="component" value="Unassembled WGS sequence"/>
</dbReference>
<proteinExistence type="inferred from homology"/>
<dbReference type="Gene3D" id="1.10.418.10">
    <property type="entry name" value="Calponin-like domain"/>
    <property type="match status" value="1"/>
</dbReference>
<evidence type="ECO:0000313" key="6">
    <source>
        <dbReference type="EMBL" id="CAF0968204.1"/>
    </source>
</evidence>
<keyword evidence="2" id="KW-0175">Coiled coil</keyword>
<evidence type="ECO:0000313" key="7">
    <source>
        <dbReference type="EMBL" id="CAF1091790.1"/>
    </source>
</evidence>
<evidence type="ECO:0000313" key="8">
    <source>
        <dbReference type="Proteomes" id="UP000663832"/>
    </source>
</evidence>
<accession>A0A814EDY3</accession>
<feature type="region of interest" description="Disordered" evidence="4">
    <location>
        <begin position="181"/>
        <end position="202"/>
    </location>
</feature>
<comment type="similarity">
    <text evidence="3">Belongs to the smoothelin family.</text>
</comment>
<evidence type="ECO:0000313" key="9">
    <source>
        <dbReference type="Proteomes" id="UP000663877"/>
    </source>
</evidence>
<gene>
    <name evidence="6" type="ORF">BJG266_LOCUS14187</name>
    <name evidence="7" type="ORF">QVE165_LOCUS19806</name>
</gene>
<dbReference type="InterPro" id="IPR036872">
    <property type="entry name" value="CH_dom_sf"/>
</dbReference>
<sequence length="402" mass="46819">MSNTNANVRSVRDKFLQQQQQVNQYDNTIKHQQEQKHDISFQCIHCGKHQTVIFLLQPNLIKDIVQSPVPEYDPVYRSKSIDRDNRPSISPRQVSIISEEQDELTPQLRQSNYALDFRHSSENITRPSAVEQNIKGFVNNCVRSSLHDISQGNKDNNNTQEIVEIDIEYDPILGNIKSTRKRSSTLTTNLDNDYHSSTNRPQSVNSRYKLISSDANRDTAPIWARRRISHSTVKPSDLIREHDKKEKLEPTALRRLSRADLVDDSVIPNSTIKPKIISLQNPTMIKDIILRWCQDLTQFYKGVNIRNFSSSWNDGLAFCAIIHRYFPDEFNFETLNTHERRQNFDLAFTVALERAGIEPLIDTDDMIYMGDKPDWKVVFTYVQSLYRNLSRIQPPAIMRERW</sequence>
<dbReference type="AlphaFoldDB" id="A0A814EDY3"/>
<evidence type="ECO:0000256" key="4">
    <source>
        <dbReference type="SAM" id="MobiDB-lite"/>
    </source>
</evidence>
<evidence type="ECO:0000256" key="1">
    <source>
        <dbReference type="ARBA" id="ARBA00022553"/>
    </source>
</evidence>
<dbReference type="Proteomes" id="UP000663832">
    <property type="component" value="Unassembled WGS sequence"/>
</dbReference>
<feature type="domain" description="Calponin-homology (CH)" evidence="5">
    <location>
        <begin position="283"/>
        <end position="390"/>
    </location>
</feature>
<feature type="compositionally biased region" description="Polar residues" evidence="4">
    <location>
        <begin position="189"/>
        <end position="202"/>
    </location>
</feature>
<comment type="caution">
    <text evidence="6">The sequence shown here is derived from an EMBL/GenBank/DDBJ whole genome shotgun (WGS) entry which is preliminary data.</text>
</comment>